<proteinExistence type="predicted"/>
<evidence type="ECO:0000313" key="2">
    <source>
        <dbReference type="EMBL" id="HJC36886.1"/>
    </source>
</evidence>
<protein>
    <submittedName>
        <fullName evidence="2">Peptidoglycan-binding protein</fullName>
    </submittedName>
</protein>
<comment type="caution">
    <text evidence="2">The sequence shown here is derived from an EMBL/GenBank/DDBJ whole genome shotgun (WGS) entry which is preliminary data.</text>
</comment>
<feature type="domain" description="Peptidoglycan binding-like" evidence="1">
    <location>
        <begin position="104"/>
        <end position="160"/>
    </location>
</feature>
<organism evidence="2 3">
    <name type="scientific">Candidatus Merdibacter merdavium</name>
    <dbReference type="NCBI Taxonomy" id="2838692"/>
    <lineage>
        <taxon>Bacteria</taxon>
        <taxon>Bacillati</taxon>
        <taxon>Bacillota</taxon>
        <taxon>Erysipelotrichia</taxon>
        <taxon>Erysipelotrichales</taxon>
        <taxon>Erysipelotrichaceae</taxon>
        <taxon>Merdibacter</taxon>
    </lineage>
</organism>
<reference evidence="2" key="2">
    <citation type="submission" date="2021-04" db="EMBL/GenBank/DDBJ databases">
        <authorList>
            <person name="Gilroy R."/>
        </authorList>
    </citation>
    <scope>NUCLEOTIDE SEQUENCE</scope>
    <source>
        <strain evidence="2">CHK187-11901</strain>
    </source>
</reference>
<evidence type="ECO:0000259" key="1">
    <source>
        <dbReference type="Pfam" id="PF01471"/>
    </source>
</evidence>
<dbReference type="InterPro" id="IPR002477">
    <property type="entry name" value="Peptidoglycan-bd-like"/>
</dbReference>
<feature type="domain" description="Peptidoglycan binding-like" evidence="1">
    <location>
        <begin position="16"/>
        <end position="73"/>
    </location>
</feature>
<dbReference type="Pfam" id="PF01471">
    <property type="entry name" value="PG_binding_1"/>
    <property type="match status" value="2"/>
</dbReference>
<dbReference type="SUPFAM" id="SSF47090">
    <property type="entry name" value="PGBD-like"/>
    <property type="match status" value="2"/>
</dbReference>
<dbReference type="Proteomes" id="UP000823896">
    <property type="component" value="Unassembled WGS sequence"/>
</dbReference>
<dbReference type="EMBL" id="DWWM01000044">
    <property type="protein sequence ID" value="HJC36886.1"/>
    <property type="molecule type" value="Genomic_DNA"/>
</dbReference>
<reference evidence="2" key="1">
    <citation type="journal article" date="2021" name="PeerJ">
        <title>Extensive microbial diversity within the chicken gut microbiome revealed by metagenomics and culture.</title>
        <authorList>
            <person name="Gilroy R."/>
            <person name="Ravi A."/>
            <person name="Getino M."/>
            <person name="Pursley I."/>
            <person name="Horton D.L."/>
            <person name="Alikhan N.F."/>
            <person name="Baker D."/>
            <person name="Gharbi K."/>
            <person name="Hall N."/>
            <person name="Watson M."/>
            <person name="Adriaenssens E.M."/>
            <person name="Foster-Nyarko E."/>
            <person name="Jarju S."/>
            <person name="Secka A."/>
            <person name="Antonio M."/>
            <person name="Oren A."/>
            <person name="Chaudhuri R.R."/>
            <person name="La Ragione R."/>
            <person name="Hildebrand F."/>
            <person name="Pallen M.J."/>
        </authorList>
    </citation>
    <scope>NUCLEOTIDE SEQUENCE</scope>
    <source>
        <strain evidence="2">CHK187-11901</strain>
    </source>
</reference>
<gene>
    <name evidence="2" type="ORF">H9702_07115</name>
</gene>
<evidence type="ECO:0000313" key="3">
    <source>
        <dbReference type="Proteomes" id="UP000823896"/>
    </source>
</evidence>
<dbReference type="InterPro" id="IPR036365">
    <property type="entry name" value="PGBD-like_sf"/>
</dbReference>
<sequence length="176" mass="19488">MSTSLVLQPGRIGISVNKMQGYLNLMQQRGMIQTALVEDGVYGANMSRAVREAQVYCGLAPDGIIGELTWDAIMNEIVKMDIVTNIPVAVRSYALRSGEISLGVYMMQKYLSEIAQSNPCLRPIPIDGNYGTRTVHAVEQFQYLFDLAIDGVIGKLTWDTIVNERNRLVREASASQ</sequence>
<dbReference type="AlphaFoldDB" id="A0A9D2SWN5"/>
<dbReference type="InterPro" id="IPR036366">
    <property type="entry name" value="PGBDSf"/>
</dbReference>
<dbReference type="Gene3D" id="1.10.101.10">
    <property type="entry name" value="PGBD-like superfamily/PGBD"/>
    <property type="match status" value="2"/>
</dbReference>
<name>A0A9D2SWN5_9FIRM</name>
<accession>A0A9D2SWN5</accession>